<evidence type="ECO:0000259" key="1">
    <source>
        <dbReference type="PROSITE" id="PS50943"/>
    </source>
</evidence>
<accession>A0ABT9NCY2</accession>
<dbReference type="EMBL" id="JAUSQW010000001">
    <property type="protein sequence ID" value="MDP9801553.1"/>
    <property type="molecule type" value="Genomic_DNA"/>
</dbReference>
<dbReference type="SMART" id="SM00530">
    <property type="entry name" value="HTH_XRE"/>
    <property type="match status" value="1"/>
</dbReference>
<dbReference type="RefSeq" id="WP_278059680.1">
    <property type="nucleotide sequence ID" value="NZ_CP121247.1"/>
</dbReference>
<comment type="caution">
    <text evidence="2">The sequence shown here is derived from an EMBL/GenBank/DDBJ whole genome shotgun (WGS) entry which is preliminary data.</text>
</comment>
<dbReference type="InterPro" id="IPR010982">
    <property type="entry name" value="Lambda_DNA-bd_dom_sf"/>
</dbReference>
<keyword evidence="3" id="KW-1185">Reference proteome</keyword>
<reference evidence="2 3" key="1">
    <citation type="submission" date="2023-07" db="EMBL/GenBank/DDBJ databases">
        <title>Sequencing the genomes of 1000 actinobacteria strains.</title>
        <authorList>
            <person name="Klenk H.-P."/>
        </authorList>
    </citation>
    <scope>NUCLEOTIDE SEQUENCE [LARGE SCALE GENOMIC DNA]</scope>
    <source>
        <strain evidence="2 3">DSM 102162</strain>
    </source>
</reference>
<evidence type="ECO:0000313" key="2">
    <source>
        <dbReference type="EMBL" id="MDP9801553.1"/>
    </source>
</evidence>
<dbReference type="Gene3D" id="1.10.260.40">
    <property type="entry name" value="lambda repressor-like DNA-binding domains"/>
    <property type="match status" value="1"/>
</dbReference>
<name>A0ABT9NCY2_9ACTO</name>
<dbReference type="Proteomes" id="UP001235966">
    <property type="component" value="Unassembled WGS sequence"/>
</dbReference>
<dbReference type="Pfam" id="PF13560">
    <property type="entry name" value="HTH_31"/>
    <property type="match status" value="1"/>
</dbReference>
<evidence type="ECO:0000313" key="3">
    <source>
        <dbReference type="Proteomes" id="UP001235966"/>
    </source>
</evidence>
<dbReference type="PROSITE" id="PS50943">
    <property type="entry name" value="HTH_CROC1"/>
    <property type="match status" value="1"/>
</dbReference>
<protein>
    <submittedName>
        <fullName evidence="2">Transcriptional regulator</fullName>
    </submittedName>
</protein>
<dbReference type="SUPFAM" id="SSF47413">
    <property type="entry name" value="lambda repressor-like DNA-binding domains"/>
    <property type="match status" value="1"/>
</dbReference>
<sequence length="102" mass="11505">MMALLLEDFLRDRPVDRHAIDEAKENMMAQVRAHRLRELRESAGLTQSDVAQRLGVSQRQVSKIERGEIETTKLGTIRNYLSAIGGSLSLEFIQGDIRVQVA</sequence>
<feature type="domain" description="HTH cro/C1-type" evidence="1">
    <location>
        <begin position="36"/>
        <end position="92"/>
    </location>
</feature>
<gene>
    <name evidence="2" type="ORF">J2S49_001629</name>
</gene>
<organism evidence="2 3">
    <name type="scientific">Arcanobacterium wilhelmae</name>
    <dbReference type="NCBI Taxonomy" id="1803177"/>
    <lineage>
        <taxon>Bacteria</taxon>
        <taxon>Bacillati</taxon>
        <taxon>Actinomycetota</taxon>
        <taxon>Actinomycetes</taxon>
        <taxon>Actinomycetales</taxon>
        <taxon>Actinomycetaceae</taxon>
        <taxon>Arcanobacterium</taxon>
    </lineage>
</organism>
<dbReference type="CDD" id="cd00093">
    <property type="entry name" value="HTH_XRE"/>
    <property type="match status" value="1"/>
</dbReference>
<proteinExistence type="predicted"/>
<dbReference type="InterPro" id="IPR001387">
    <property type="entry name" value="Cro/C1-type_HTH"/>
</dbReference>